<name>H1Y8L8_9SPHI</name>
<dbReference type="EMBL" id="CM001403">
    <property type="protein sequence ID" value="EHQ26890.1"/>
    <property type="molecule type" value="Genomic_DNA"/>
</dbReference>
<accession>H1Y8L8</accession>
<evidence type="ECO:0000256" key="2">
    <source>
        <dbReference type="SAM" id="SignalP"/>
    </source>
</evidence>
<dbReference type="AlphaFoldDB" id="H1Y8L8"/>
<feature type="chain" id="PRO_5003557552" evidence="2">
    <location>
        <begin position="25"/>
        <end position="448"/>
    </location>
</feature>
<dbReference type="Proteomes" id="UP000002774">
    <property type="component" value="Chromosome"/>
</dbReference>
<proteinExistence type="predicted"/>
<protein>
    <submittedName>
        <fullName evidence="3">Uncharacterized protein</fullName>
    </submittedName>
</protein>
<keyword evidence="1" id="KW-0812">Transmembrane</keyword>
<gene>
    <name evidence="3" type="ORF">Mucpa_2778</name>
</gene>
<dbReference type="STRING" id="714943.Mucpa_2778"/>
<keyword evidence="2" id="KW-0732">Signal</keyword>
<evidence type="ECO:0000313" key="4">
    <source>
        <dbReference type="Proteomes" id="UP000002774"/>
    </source>
</evidence>
<reference evidence="3" key="1">
    <citation type="submission" date="2011-09" db="EMBL/GenBank/DDBJ databases">
        <title>The permanent draft genome of Mucilaginibacter paludis DSM 18603.</title>
        <authorList>
            <consortium name="US DOE Joint Genome Institute (JGI-PGF)"/>
            <person name="Lucas S."/>
            <person name="Han J."/>
            <person name="Lapidus A."/>
            <person name="Bruce D."/>
            <person name="Goodwin L."/>
            <person name="Pitluck S."/>
            <person name="Peters L."/>
            <person name="Kyrpides N."/>
            <person name="Mavromatis K."/>
            <person name="Ivanova N."/>
            <person name="Mikhailova N."/>
            <person name="Held B."/>
            <person name="Detter J.C."/>
            <person name="Tapia R."/>
            <person name="Han C."/>
            <person name="Land M."/>
            <person name="Hauser L."/>
            <person name="Markowitz V."/>
            <person name="Cheng J.-F."/>
            <person name="Hugenholtz P."/>
            <person name="Woyke T."/>
            <person name="Wu D."/>
            <person name="Tindall B."/>
            <person name="Brambilla E."/>
            <person name="Klenk H.-P."/>
            <person name="Eisen J.A."/>
        </authorList>
    </citation>
    <scope>NUCLEOTIDE SEQUENCE [LARGE SCALE GENOMIC DNA]</scope>
    <source>
        <strain evidence="3">DSM 18603</strain>
    </source>
</reference>
<keyword evidence="4" id="KW-1185">Reference proteome</keyword>
<dbReference type="HOGENOM" id="CLU_610862_0_0_10"/>
<feature type="signal peptide" evidence="2">
    <location>
        <begin position="1"/>
        <end position="24"/>
    </location>
</feature>
<organism evidence="3 4">
    <name type="scientific">Mucilaginibacter paludis DSM 18603</name>
    <dbReference type="NCBI Taxonomy" id="714943"/>
    <lineage>
        <taxon>Bacteria</taxon>
        <taxon>Pseudomonadati</taxon>
        <taxon>Bacteroidota</taxon>
        <taxon>Sphingobacteriia</taxon>
        <taxon>Sphingobacteriales</taxon>
        <taxon>Sphingobacteriaceae</taxon>
        <taxon>Mucilaginibacter</taxon>
    </lineage>
</organism>
<sequence length="448" mass="50764">MCAKPTFKLMLVGLLLLASKICTAQDRIIIMIDSTIFNKTNNIADLDNFKLQVAQALPDKIVRFRAPGINTFNFSLYVFSPGKNEFYAKEVYSGHRWHEIELVERYHSLFSNIKSSKTYGNAFEFLSIFDANAFKNHSLASSAGETIFVILSQVPFPYCTNTGGLNTMLTFKQVPRNDFITFNYRTSTIKPDSLGESRAARVGVYEYRIKRTVDNIFLGPGQQMPLTFNSVRETAPSTLSLSLKVKDNYTSLKLNLQNATKIQIDAITLNYIKGKDSQSNLLPNAGPVVLKSNDNTLPRVIMGKIGVNNVFPLYEMVQPYLKLYANMPTDTVYYGQLLVKYQLFDVVDPFIKFADTITFKVTTEAPKNLYLGFNGKKLLDNANLIKYGNKFSPKVPVTQDVLIKKYGSTLQYLIYAVIGLLIAIIVLVWYFLIKKKRLTLSNARTFWK</sequence>
<keyword evidence="1" id="KW-1133">Transmembrane helix</keyword>
<feature type="transmembrane region" description="Helical" evidence="1">
    <location>
        <begin position="412"/>
        <end position="432"/>
    </location>
</feature>
<keyword evidence="1" id="KW-0472">Membrane</keyword>
<evidence type="ECO:0000313" key="3">
    <source>
        <dbReference type="EMBL" id="EHQ26890.1"/>
    </source>
</evidence>
<evidence type="ECO:0000256" key="1">
    <source>
        <dbReference type="SAM" id="Phobius"/>
    </source>
</evidence>